<gene>
    <name evidence="3" type="ORF">RN001_014130</name>
</gene>
<dbReference type="InterPro" id="IPR007110">
    <property type="entry name" value="Ig-like_dom"/>
</dbReference>
<dbReference type="PROSITE" id="PS50835">
    <property type="entry name" value="IG_LIKE"/>
    <property type="match status" value="1"/>
</dbReference>
<dbReference type="InterPro" id="IPR013783">
    <property type="entry name" value="Ig-like_fold"/>
</dbReference>
<dbReference type="Pfam" id="PF13895">
    <property type="entry name" value="Ig_2"/>
    <property type="match status" value="1"/>
</dbReference>
<feature type="signal peptide" evidence="1">
    <location>
        <begin position="1"/>
        <end position="19"/>
    </location>
</feature>
<sequence length="302" mass="34510">MCKKLILVVYLLLHEGVFALRDVKLTIPAAVERGKQAKLRCNYDMEGDPLYAVKWYKSDREFFRYTPLDIPPFKQFSTPYINVVENLSNGSFVVLNNVSLESSGKFSCEVSADAPSFYTVDAVGILQVVEVPKEGPIIKGLKSRYRLNDTLKAECTSIKSHPAANLTWFVNDFQVDPVHLRRNRAHLSPDGFYSPRLGLRLLITKQLFVNGRLRIRCLASMHDIYTKSSEISVEIEKPKLRYKTTPLPIFHWEDAQPAERYPHTTLIFAPSTNHKPSVGNSIHSKLFLVYLPILVRVVYILR</sequence>
<dbReference type="Gene3D" id="2.60.40.10">
    <property type="entry name" value="Immunoglobulins"/>
    <property type="match status" value="2"/>
</dbReference>
<comment type="caution">
    <text evidence="3">The sequence shown here is derived from an EMBL/GenBank/DDBJ whole genome shotgun (WGS) entry which is preliminary data.</text>
</comment>
<name>A0AAN7SNZ7_9COLE</name>
<evidence type="ECO:0000313" key="3">
    <source>
        <dbReference type="EMBL" id="KAK4874770.1"/>
    </source>
</evidence>
<dbReference type="FunFam" id="2.60.40.10:FF:000437">
    <property type="entry name" value="Beat-IIIc, isoform A"/>
    <property type="match status" value="1"/>
</dbReference>
<dbReference type="PANTHER" id="PTHR21261">
    <property type="entry name" value="BEAT PROTEIN"/>
    <property type="match status" value="1"/>
</dbReference>
<proteinExistence type="predicted"/>
<keyword evidence="1" id="KW-0732">Signal</keyword>
<dbReference type="AlphaFoldDB" id="A0AAN7SNZ7"/>
<reference evidence="4" key="1">
    <citation type="submission" date="2023-01" db="EMBL/GenBank/DDBJ databases">
        <title>Key to firefly adult light organ development and bioluminescence: homeobox transcription factors regulate luciferase expression and transportation to peroxisome.</title>
        <authorList>
            <person name="Fu X."/>
        </authorList>
    </citation>
    <scope>NUCLEOTIDE SEQUENCE [LARGE SCALE GENOMIC DNA]</scope>
</reference>
<dbReference type="PANTHER" id="PTHR21261:SF8">
    <property type="entry name" value="BEATEN PATH IA, ISOFORM B-RELATED"/>
    <property type="match status" value="1"/>
</dbReference>
<organism evidence="3 4">
    <name type="scientific">Aquatica leii</name>
    <dbReference type="NCBI Taxonomy" id="1421715"/>
    <lineage>
        <taxon>Eukaryota</taxon>
        <taxon>Metazoa</taxon>
        <taxon>Ecdysozoa</taxon>
        <taxon>Arthropoda</taxon>
        <taxon>Hexapoda</taxon>
        <taxon>Insecta</taxon>
        <taxon>Pterygota</taxon>
        <taxon>Neoptera</taxon>
        <taxon>Endopterygota</taxon>
        <taxon>Coleoptera</taxon>
        <taxon>Polyphaga</taxon>
        <taxon>Elateriformia</taxon>
        <taxon>Elateroidea</taxon>
        <taxon>Lampyridae</taxon>
        <taxon>Luciolinae</taxon>
        <taxon>Aquatica</taxon>
    </lineage>
</organism>
<feature type="chain" id="PRO_5042933074" description="Ig-like domain-containing protein" evidence="1">
    <location>
        <begin position="20"/>
        <end position="302"/>
    </location>
</feature>
<dbReference type="EMBL" id="JARPUR010000006">
    <property type="protein sequence ID" value="KAK4874770.1"/>
    <property type="molecule type" value="Genomic_DNA"/>
</dbReference>
<evidence type="ECO:0000256" key="1">
    <source>
        <dbReference type="SAM" id="SignalP"/>
    </source>
</evidence>
<evidence type="ECO:0000259" key="2">
    <source>
        <dbReference type="PROSITE" id="PS50835"/>
    </source>
</evidence>
<accession>A0AAN7SNZ7</accession>
<dbReference type="Proteomes" id="UP001353858">
    <property type="component" value="Unassembled WGS sequence"/>
</dbReference>
<evidence type="ECO:0000313" key="4">
    <source>
        <dbReference type="Proteomes" id="UP001353858"/>
    </source>
</evidence>
<protein>
    <recommendedName>
        <fullName evidence="2">Ig-like domain-containing protein</fullName>
    </recommendedName>
</protein>
<keyword evidence="4" id="KW-1185">Reference proteome</keyword>
<dbReference type="InterPro" id="IPR036179">
    <property type="entry name" value="Ig-like_dom_sf"/>
</dbReference>
<feature type="domain" description="Ig-like" evidence="2">
    <location>
        <begin position="31"/>
        <end position="121"/>
    </location>
</feature>
<dbReference type="SUPFAM" id="SSF48726">
    <property type="entry name" value="Immunoglobulin"/>
    <property type="match status" value="1"/>
</dbReference>